<evidence type="ECO:0000256" key="1">
    <source>
        <dbReference type="SAM" id="MobiDB-lite"/>
    </source>
</evidence>
<protein>
    <submittedName>
        <fullName evidence="2">Uncharacterized protein</fullName>
    </submittedName>
</protein>
<evidence type="ECO:0000313" key="2">
    <source>
        <dbReference type="EMBL" id="PWW24363.1"/>
    </source>
</evidence>
<organism evidence="2 3">
    <name type="scientific">Geodermatophilus normandii</name>
    <dbReference type="NCBI Taxonomy" id="1137989"/>
    <lineage>
        <taxon>Bacteria</taxon>
        <taxon>Bacillati</taxon>
        <taxon>Actinomycetota</taxon>
        <taxon>Actinomycetes</taxon>
        <taxon>Geodermatophilales</taxon>
        <taxon>Geodermatophilaceae</taxon>
        <taxon>Geodermatophilus</taxon>
    </lineage>
</organism>
<dbReference type="EMBL" id="QGTX01000001">
    <property type="protein sequence ID" value="PWW24363.1"/>
    <property type="molecule type" value="Genomic_DNA"/>
</dbReference>
<keyword evidence="3" id="KW-1185">Reference proteome</keyword>
<proteinExistence type="predicted"/>
<dbReference type="AlphaFoldDB" id="A0A317QN07"/>
<reference evidence="3" key="1">
    <citation type="submission" date="2018-05" db="EMBL/GenBank/DDBJ databases">
        <authorList>
            <person name="Klenk H.-P."/>
            <person name="Huntemann M."/>
            <person name="Clum A."/>
            <person name="Pillay M."/>
            <person name="Palaniappan K."/>
            <person name="Varghese N."/>
            <person name="Mikhailova N."/>
            <person name="Stamatis D."/>
            <person name="Reddy T."/>
            <person name="Daum C."/>
            <person name="Shapiro N."/>
            <person name="Ivanova N."/>
            <person name="Kyrpides N."/>
            <person name="Woyke T."/>
        </authorList>
    </citation>
    <scope>NUCLEOTIDE SEQUENCE [LARGE SCALE GENOMIC DNA]</scope>
    <source>
        <strain evidence="3">DSM 45417</strain>
    </source>
</reference>
<feature type="compositionally biased region" description="Basic and acidic residues" evidence="1">
    <location>
        <begin position="1"/>
        <end position="11"/>
    </location>
</feature>
<gene>
    <name evidence="2" type="ORF">JD79_03542</name>
</gene>
<name>A0A317QN07_9ACTN</name>
<feature type="region of interest" description="Disordered" evidence="1">
    <location>
        <begin position="1"/>
        <end position="23"/>
    </location>
</feature>
<sequence length="51" mass="4541">MVAVDRGHRAEGAGSAADGRGGADAGVLAESAALESSGAGTGAGPGCPAAC</sequence>
<accession>A0A317QN07</accession>
<evidence type="ECO:0000313" key="3">
    <source>
        <dbReference type="Proteomes" id="UP000246661"/>
    </source>
</evidence>
<dbReference type="Proteomes" id="UP000246661">
    <property type="component" value="Unassembled WGS sequence"/>
</dbReference>
<comment type="caution">
    <text evidence="2">The sequence shown here is derived from an EMBL/GenBank/DDBJ whole genome shotgun (WGS) entry which is preliminary data.</text>
</comment>